<dbReference type="GO" id="GO:0005507">
    <property type="term" value="F:copper ion binding"/>
    <property type="evidence" value="ECO:0007669"/>
    <property type="project" value="InterPro"/>
</dbReference>
<evidence type="ECO:0000313" key="2">
    <source>
        <dbReference type="Proteomes" id="UP000747110"/>
    </source>
</evidence>
<dbReference type="AlphaFoldDB" id="A0A8J4BUN2"/>
<dbReference type="GO" id="GO:0008131">
    <property type="term" value="F:primary methylamine oxidase activity"/>
    <property type="evidence" value="ECO:0007669"/>
    <property type="project" value="InterPro"/>
</dbReference>
<accession>A0A8J4BUN2</accession>
<dbReference type="Proteomes" id="UP000747110">
    <property type="component" value="Unassembled WGS sequence"/>
</dbReference>
<proteinExistence type="predicted"/>
<reference evidence="1" key="1">
    <citation type="journal article" date="2021" name="Proc. Natl. Acad. Sci. U.S.A.">
        <title>Three genomes in the algal genus Volvox reveal the fate of a haploid sex-determining region after a transition to homothallism.</title>
        <authorList>
            <person name="Yamamoto K."/>
            <person name="Hamaji T."/>
            <person name="Kawai-Toyooka H."/>
            <person name="Matsuzaki R."/>
            <person name="Takahashi F."/>
            <person name="Nishimura Y."/>
            <person name="Kawachi M."/>
            <person name="Noguchi H."/>
            <person name="Minakuchi Y."/>
            <person name="Umen J.G."/>
            <person name="Toyoda A."/>
            <person name="Nozaki H."/>
        </authorList>
    </citation>
    <scope>NUCLEOTIDE SEQUENCE</scope>
    <source>
        <strain evidence="1">NIES-3786</strain>
    </source>
</reference>
<dbReference type="OrthoDB" id="5379943at2759"/>
<dbReference type="SUPFAM" id="SSF49998">
    <property type="entry name" value="Amine oxidase catalytic domain"/>
    <property type="match status" value="1"/>
</dbReference>
<keyword evidence="2" id="KW-1185">Reference proteome</keyword>
<organism evidence="1 2">
    <name type="scientific">Volvox reticuliferus</name>
    <dbReference type="NCBI Taxonomy" id="1737510"/>
    <lineage>
        <taxon>Eukaryota</taxon>
        <taxon>Viridiplantae</taxon>
        <taxon>Chlorophyta</taxon>
        <taxon>core chlorophytes</taxon>
        <taxon>Chlorophyceae</taxon>
        <taxon>CS clade</taxon>
        <taxon>Chlamydomonadales</taxon>
        <taxon>Volvocaceae</taxon>
        <taxon>Volvox</taxon>
    </lineage>
</organism>
<protein>
    <submittedName>
        <fullName evidence="1">Uncharacterized protein</fullName>
    </submittedName>
</protein>
<gene>
    <name evidence="1" type="ORF">Vretifemale_32</name>
</gene>
<comment type="caution">
    <text evidence="1">The sequence shown here is derived from an EMBL/GenBank/DDBJ whole genome shotgun (WGS) entry which is preliminary data.</text>
</comment>
<name>A0A8J4BUN2_9CHLO</name>
<evidence type="ECO:0000313" key="1">
    <source>
        <dbReference type="EMBL" id="GIL69146.1"/>
    </source>
</evidence>
<dbReference type="GO" id="GO:0009308">
    <property type="term" value="P:amine metabolic process"/>
    <property type="evidence" value="ECO:0007669"/>
    <property type="project" value="InterPro"/>
</dbReference>
<dbReference type="EMBL" id="BNCP01000001">
    <property type="protein sequence ID" value="GIL69146.1"/>
    <property type="molecule type" value="Genomic_DNA"/>
</dbReference>
<dbReference type="InterPro" id="IPR036460">
    <property type="entry name" value="Cu_amine_oxidase_C_sf"/>
</dbReference>
<dbReference type="GO" id="GO:0048038">
    <property type="term" value="F:quinone binding"/>
    <property type="evidence" value="ECO:0007669"/>
    <property type="project" value="InterPro"/>
</dbReference>
<sequence>MVCLCLSAPQQSVVTPHGSPPCAGLLIPQPGWQVRQRLHPAHRYGTYRGPQPGKVHLRPVGDYGFELCANCLELGCDYLGNVRYLDVVDNNAMRGPAGRTNGV</sequence>